<keyword evidence="3 7" id="KW-0812">Transmembrane</keyword>
<organism evidence="8 9">
    <name type="scientific">Thalictrum thalictroides</name>
    <name type="common">Rue-anemone</name>
    <name type="synonym">Anemone thalictroides</name>
    <dbReference type="NCBI Taxonomy" id="46969"/>
    <lineage>
        <taxon>Eukaryota</taxon>
        <taxon>Viridiplantae</taxon>
        <taxon>Streptophyta</taxon>
        <taxon>Embryophyta</taxon>
        <taxon>Tracheophyta</taxon>
        <taxon>Spermatophyta</taxon>
        <taxon>Magnoliopsida</taxon>
        <taxon>Ranunculales</taxon>
        <taxon>Ranunculaceae</taxon>
        <taxon>Thalictroideae</taxon>
        <taxon>Thalictrum</taxon>
    </lineage>
</organism>
<proteinExistence type="inferred from homology"/>
<evidence type="ECO:0000256" key="4">
    <source>
        <dbReference type="ARBA" id="ARBA00022989"/>
    </source>
</evidence>
<dbReference type="PANTHER" id="PTHR33966:SF1">
    <property type="entry name" value="PROTEIN ODR-4 HOMOLOG"/>
    <property type="match status" value="1"/>
</dbReference>
<evidence type="ECO:0000256" key="3">
    <source>
        <dbReference type="ARBA" id="ARBA00022692"/>
    </source>
</evidence>
<dbReference type="PANTHER" id="PTHR33966">
    <property type="entry name" value="PROTEIN ODR-4 HOMOLOG"/>
    <property type="match status" value="1"/>
</dbReference>
<protein>
    <submittedName>
        <fullName evidence="8">Odr-4-like protein</fullName>
    </submittedName>
</protein>
<keyword evidence="5 7" id="KW-0472">Membrane</keyword>
<keyword evidence="4 7" id="KW-1133">Transmembrane helix</keyword>
<dbReference type="GO" id="GO:0008104">
    <property type="term" value="P:intracellular protein localization"/>
    <property type="evidence" value="ECO:0007669"/>
    <property type="project" value="TreeGrafter"/>
</dbReference>
<reference evidence="8 9" key="1">
    <citation type="submission" date="2020-06" db="EMBL/GenBank/DDBJ databases">
        <title>Transcriptomic and genomic resources for Thalictrum thalictroides and T. hernandezii: Facilitating candidate gene discovery in an emerging model plant lineage.</title>
        <authorList>
            <person name="Arias T."/>
            <person name="Riano-Pachon D.M."/>
            <person name="Di Stilio V.S."/>
        </authorList>
    </citation>
    <scope>NUCLEOTIDE SEQUENCE [LARGE SCALE GENOMIC DNA]</scope>
    <source>
        <strain evidence="9">cv. WT478/WT964</strain>
        <tissue evidence="8">Leaves</tissue>
    </source>
</reference>
<feature type="compositionally biased region" description="Polar residues" evidence="6">
    <location>
        <begin position="55"/>
        <end position="71"/>
    </location>
</feature>
<evidence type="ECO:0000256" key="2">
    <source>
        <dbReference type="ARBA" id="ARBA00010131"/>
    </source>
</evidence>
<gene>
    <name evidence="8" type="ORF">FRX31_004426</name>
</gene>
<dbReference type="GO" id="GO:0012505">
    <property type="term" value="C:endomembrane system"/>
    <property type="evidence" value="ECO:0007669"/>
    <property type="project" value="TreeGrafter"/>
</dbReference>
<evidence type="ECO:0000313" key="8">
    <source>
        <dbReference type="EMBL" id="KAF5205993.1"/>
    </source>
</evidence>
<dbReference type="Proteomes" id="UP000554482">
    <property type="component" value="Unassembled WGS sequence"/>
</dbReference>
<dbReference type="InterPro" id="IPR029454">
    <property type="entry name" value="ODR-4-like"/>
</dbReference>
<evidence type="ECO:0000256" key="1">
    <source>
        <dbReference type="ARBA" id="ARBA00004370"/>
    </source>
</evidence>
<evidence type="ECO:0000256" key="7">
    <source>
        <dbReference type="SAM" id="Phobius"/>
    </source>
</evidence>
<comment type="caution">
    <text evidence="8">The sequence shown here is derived from an EMBL/GenBank/DDBJ whole genome shotgun (WGS) entry which is preliminary data.</text>
</comment>
<dbReference type="EMBL" id="JABWDY010003370">
    <property type="protein sequence ID" value="KAF5205993.1"/>
    <property type="molecule type" value="Genomic_DNA"/>
</dbReference>
<evidence type="ECO:0000313" key="9">
    <source>
        <dbReference type="Proteomes" id="UP000554482"/>
    </source>
</evidence>
<feature type="transmembrane region" description="Helical" evidence="7">
    <location>
        <begin position="460"/>
        <end position="480"/>
    </location>
</feature>
<sequence>MVKAVIGDETRFKSIEDRLFNSSNLPCEVGLVIGKLNSSLDRAFIFDLIPTPPNDNSQPASSLSSTKTDSITNKKKPTKPNPNSSPSLLLDTDWISEHARQVSQMLLGGINVIGVYLWSPETSFNSSTTAIWQVIKALPMKLSYDEFDLNDKERIVVHFSYSPRKLSVRSCTISSSSFRVCEFKFGKVLSSLRSFKCLYNFEVHMPIYRGFRGTLRDILRDGILRHGKELRDVKAIIDGNLVRDDDNDGDDRLSVKDSLHNVELLLPMGRDFVGEVKEEVIGIVVFSGFLCSYAYLSPKESILQAIRDIKGDIVMSLQSRLNIICDEAEEVMGDGEKEESVGISSDRLHFLQKPTSLSFPRRVLVPWLGDMFICDYLQPSETFDVVKDHCKELMSMEAPTDTSVMLEPEKEAISLTMKSFWDVVAFSNSAFGSESNSVVKSDRDFVQMEGSKISANSSSLTVITAIAILLLAIVIGFLFYRA</sequence>
<dbReference type="AlphaFoldDB" id="A0A7J6X973"/>
<name>A0A7J6X973_THATH</name>
<comment type="subcellular location">
    <subcellularLocation>
        <location evidence="1">Membrane</location>
    </subcellularLocation>
</comment>
<evidence type="ECO:0000256" key="6">
    <source>
        <dbReference type="SAM" id="MobiDB-lite"/>
    </source>
</evidence>
<evidence type="ECO:0000256" key="5">
    <source>
        <dbReference type="ARBA" id="ARBA00023136"/>
    </source>
</evidence>
<comment type="similarity">
    <text evidence="2">Belongs to the ODR-4 family.</text>
</comment>
<dbReference type="GO" id="GO:0016020">
    <property type="term" value="C:membrane"/>
    <property type="evidence" value="ECO:0007669"/>
    <property type="project" value="UniProtKB-SubCell"/>
</dbReference>
<keyword evidence="9" id="KW-1185">Reference proteome</keyword>
<feature type="region of interest" description="Disordered" evidence="6">
    <location>
        <begin position="55"/>
        <end position="87"/>
    </location>
</feature>
<accession>A0A7J6X973</accession>
<dbReference type="OrthoDB" id="21458at2759"/>
<dbReference type="Pfam" id="PF14778">
    <property type="entry name" value="ODR4-like"/>
    <property type="match status" value="1"/>
</dbReference>